<feature type="binding site" evidence="2">
    <location>
        <begin position="89"/>
        <end position="92"/>
    </location>
    <ligand>
        <name>substrate</name>
    </ligand>
</feature>
<dbReference type="GO" id="GO:0101006">
    <property type="term" value="F:protein histidine phosphatase activity"/>
    <property type="evidence" value="ECO:0007669"/>
    <property type="project" value="TreeGrafter"/>
</dbReference>
<evidence type="ECO:0000256" key="2">
    <source>
        <dbReference type="PIRSR" id="PIRSR613078-2"/>
    </source>
</evidence>
<dbReference type="AlphaFoldDB" id="A0AAE3GH03"/>
<dbReference type="Proteomes" id="UP001206128">
    <property type="component" value="Unassembled WGS sequence"/>
</dbReference>
<dbReference type="Pfam" id="PF00300">
    <property type="entry name" value="His_Phos_1"/>
    <property type="match status" value="1"/>
</dbReference>
<keyword evidence="4" id="KW-1185">Reference proteome</keyword>
<dbReference type="GO" id="GO:0070297">
    <property type="term" value="P:regulation of phosphorelay signal transduction system"/>
    <property type="evidence" value="ECO:0007669"/>
    <property type="project" value="TreeGrafter"/>
</dbReference>
<dbReference type="CDD" id="cd07067">
    <property type="entry name" value="HP_PGM_like"/>
    <property type="match status" value="1"/>
</dbReference>
<evidence type="ECO:0000313" key="3">
    <source>
        <dbReference type="EMBL" id="MCP2167995.1"/>
    </source>
</evidence>
<evidence type="ECO:0000313" key="4">
    <source>
        <dbReference type="Proteomes" id="UP001206128"/>
    </source>
</evidence>
<comment type="caution">
    <text evidence="3">The sequence shown here is derived from an EMBL/GenBank/DDBJ whole genome shotgun (WGS) entry which is preliminary data.</text>
</comment>
<feature type="binding site" evidence="2">
    <location>
        <position position="68"/>
    </location>
    <ligand>
        <name>substrate</name>
    </ligand>
</feature>
<dbReference type="PANTHER" id="PTHR48100">
    <property type="entry name" value="BROAD-SPECIFICITY PHOSPHATASE YOR283W-RELATED"/>
    <property type="match status" value="1"/>
</dbReference>
<accession>A0AAE3GH03</accession>
<name>A0AAE3GH03_9PSEU</name>
<sequence length="202" mass="22122">MSANATSAVYLIRHGQTEWSESGQHTSRTDIALTERGEQQARRCGAVLARLRGTDTAPTLVLASPRQRATRTAELAGLTVDETTEELAEWDYGDYEGRTTPQIREDVPGWTVWTHPTPNGETADQVAARADRVLDRVRVALACGDVVLIGHGHFSRVLTARWLGLPANAGLHFGVDPACVSVLGHERGDPQIRRLNVPPWED</sequence>
<dbReference type="InterPro" id="IPR029033">
    <property type="entry name" value="His_PPase_superfam"/>
</dbReference>
<feature type="active site" description="Tele-phosphohistidine intermediate" evidence="1">
    <location>
        <position position="14"/>
    </location>
</feature>
<reference evidence="3" key="1">
    <citation type="submission" date="2022-06" db="EMBL/GenBank/DDBJ databases">
        <title>Genomic Encyclopedia of Archaeal and Bacterial Type Strains, Phase II (KMG-II): from individual species to whole genera.</title>
        <authorList>
            <person name="Goeker M."/>
        </authorList>
    </citation>
    <scope>NUCLEOTIDE SEQUENCE</scope>
    <source>
        <strain evidence="3">DSM 43935</strain>
    </source>
</reference>
<dbReference type="Gene3D" id="3.40.50.1240">
    <property type="entry name" value="Phosphoglycerate mutase-like"/>
    <property type="match status" value="1"/>
</dbReference>
<dbReference type="SMART" id="SM00855">
    <property type="entry name" value="PGAM"/>
    <property type="match status" value="1"/>
</dbReference>
<feature type="active site" description="Proton donor/acceptor" evidence="1">
    <location>
        <position position="89"/>
    </location>
</feature>
<dbReference type="InterPro" id="IPR050275">
    <property type="entry name" value="PGM_Phosphatase"/>
</dbReference>
<proteinExistence type="predicted"/>
<dbReference type="RefSeq" id="WP_253775423.1">
    <property type="nucleotide sequence ID" value="NZ_JAMTCK010000012.1"/>
</dbReference>
<dbReference type="PANTHER" id="PTHR48100:SF15">
    <property type="entry name" value="SEDOHEPTULOSE 1,7-BISPHOSPHATASE"/>
    <property type="match status" value="1"/>
</dbReference>
<dbReference type="SUPFAM" id="SSF53254">
    <property type="entry name" value="Phosphoglycerate mutase-like"/>
    <property type="match status" value="1"/>
</dbReference>
<dbReference type="InterPro" id="IPR013078">
    <property type="entry name" value="His_Pase_superF_clade-1"/>
</dbReference>
<dbReference type="EMBL" id="JAMTCK010000012">
    <property type="protein sequence ID" value="MCP2167995.1"/>
    <property type="molecule type" value="Genomic_DNA"/>
</dbReference>
<evidence type="ECO:0000256" key="1">
    <source>
        <dbReference type="PIRSR" id="PIRSR613078-1"/>
    </source>
</evidence>
<dbReference type="NCBIfam" id="NF009993">
    <property type="entry name" value="PRK13462.1"/>
    <property type="match status" value="1"/>
</dbReference>
<protein>
    <submittedName>
        <fullName evidence="3">Phosphoglycerate mutase</fullName>
    </submittedName>
</protein>
<organism evidence="3 4">
    <name type="scientific">Goodfellowiella coeruleoviolacea</name>
    <dbReference type="NCBI Taxonomy" id="334858"/>
    <lineage>
        <taxon>Bacteria</taxon>
        <taxon>Bacillati</taxon>
        <taxon>Actinomycetota</taxon>
        <taxon>Actinomycetes</taxon>
        <taxon>Pseudonocardiales</taxon>
        <taxon>Pseudonocardiaceae</taxon>
        <taxon>Goodfellowiella</taxon>
    </lineage>
</organism>
<gene>
    <name evidence="3" type="ORF">LX83_004869</name>
</gene>